<comment type="caution">
    <text evidence="2">The sequence shown here is derived from an EMBL/GenBank/DDBJ whole genome shotgun (WGS) entry which is preliminary data.</text>
</comment>
<evidence type="ECO:0008006" key="4">
    <source>
        <dbReference type="Google" id="ProtNLM"/>
    </source>
</evidence>
<dbReference type="InterPro" id="IPR052501">
    <property type="entry name" value="Alpha-1-2_FucT"/>
</dbReference>
<proteinExistence type="predicted"/>
<feature type="compositionally biased region" description="Basic and acidic residues" evidence="1">
    <location>
        <begin position="1"/>
        <end position="12"/>
    </location>
</feature>
<name>A0ABR1BZ80_NECAM</name>
<evidence type="ECO:0000313" key="3">
    <source>
        <dbReference type="Proteomes" id="UP001303046"/>
    </source>
</evidence>
<evidence type="ECO:0000256" key="1">
    <source>
        <dbReference type="SAM" id="MobiDB-lite"/>
    </source>
</evidence>
<organism evidence="2 3">
    <name type="scientific">Necator americanus</name>
    <name type="common">Human hookworm</name>
    <dbReference type="NCBI Taxonomy" id="51031"/>
    <lineage>
        <taxon>Eukaryota</taxon>
        <taxon>Metazoa</taxon>
        <taxon>Ecdysozoa</taxon>
        <taxon>Nematoda</taxon>
        <taxon>Chromadorea</taxon>
        <taxon>Rhabditida</taxon>
        <taxon>Rhabditina</taxon>
        <taxon>Rhabditomorpha</taxon>
        <taxon>Strongyloidea</taxon>
        <taxon>Ancylostomatidae</taxon>
        <taxon>Bunostominae</taxon>
        <taxon>Necator</taxon>
    </lineage>
</organism>
<gene>
    <name evidence="2" type="primary">Necator_chrI.g3982</name>
    <name evidence="2" type="ORF">RB195_007853</name>
</gene>
<feature type="region of interest" description="Disordered" evidence="1">
    <location>
        <begin position="1"/>
        <end position="37"/>
    </location>
</feature>
<keyword evidence="3" id="KW-1185">Reference proteome</keyword>
<dbReference type="EMBL" id="JAVFWL010000001">
    <property type="protein sequence ID" value="KAK6731634.1"/>
    <property type="molecule type" value="Genomic_DNA"/>
</dbReference>
<dbReference type="PANTHER" id="PTHR22898:SF3">
    <property type="entry name" value="ALPHA-1,2-FUCOSYLTRANSFERASE-RELATED"/>
    <property type="match status" value="1"/>
</dbReference>
<dbReference type="PANTHER" id="PTHR22898">
    <property type="entry name" value="UNCHARACTERIZED GLYCOSOL TRANSFERASE-RELATED"/>
    <property type="match status" value="1"/>
</dbReference>
<accession>A0ABR1BZ80</accession>
<dbReference type="Proteomes" id="UP001303046">
    <property type="component" value="Unassembled WGS sequence"/>
</dbReference>
<sequence>MERRKEEKEARRNHQHQLTTRAENSDRKSIPRQIRGMPPSSKSITLLIISVVVVTKICLFISGSDPPRKTSEKVVQLQNHYLEPAPSSSKCLTAALYAVNHGGGTGNVMFELLAREEDSRIPYLYVMSDDSLWAQNTFHTYERTSIAANNSTPPCTEWEFSKMFCDRVLLTASMSTYGYWIGYLSRGQKVYYNYAFTNEFEKQLGPTDFWPPHWIAIQYQHREKKIREWFPHDPDVIRNSNI</sequence>
<evidence type="ECO:0000313" key="2">
    <source>
        <dbReference type="EMBL" id="KAK6731634.1"/>
    </source>
</evidence>
<reference evidence="2 3" key="1">
    <citation type="submission" date="2023-08" db="EMBL/GenBank/DDBJ databases">
        <title>A Necator americanus chromosomal reference genome.</title>
        <authorList>
            <person name="Ilik V."/>
            <person name="Petrzelkova K.J."/>
            <person name="Pardy F."/>
            <person name="Fuh T."/>
            <person name="Niatou-Singa F.S."/>
            <person name="Gouil Q."/>
            <person name="Baker L."/>
            <person name="Ritchie M.E."/>
            <person name="Jex A.R."/>
            <person name="Gazzola D."/>
            <person name="Li H."/>
            <person name="Toshio Fujiwara R."/>
            <person name="Zhan B."/>
            <person name="Aroian R.V."/>
            <person name="Pafco B."/>
            <person name="Schwarz E.M."/>
        </authorList>
    </citation>
    <scope>NUCLEOTIDE SEQUENCE [LARGE SCALE GENOMIC DNA]</scope>
    <source>
        <strain evidence="2 3">Aroian</strain>
        <tissue evidence="2">Whole animal</tissue>
    </source>
</reference>
<protein>
    <recommendedName>
        <fullName evidence="4">Core-2/I-Branching enzyme</fullName>
    </recommendedName>
</protein>